<keyword evidence="3" id="KW-1003">Cell membrane</keyword>
<keyword evidence="5 9" id="KW-0812">Transmembrane</keyword>
<comment type="subcellular location">
    <subcellularLocation>
        <location evidence="1">Cell inner membrane</location>
        <topology evidence="1">Multi-pass membrane protein</topology>
    </subcellularLocation>
</comment>
<evidence type="ECO:0000259" key="10">
    <source>
        <dbReference type="Pfam" id="PF04290"/>
    </source>
</evidence>
<organism evidence="11 12">
    <name type="scientific">Anaeroselena agilis</name>
    <dbReference type="NCBI Taxonomy" id="3063788"/>
    <lineage>
        <taxon>Bacteria</taxon>
        <taxon>Bacillati</taxon>
        <taxon>Bacillota</taxon>
        <taxon>Negativicutes</taxon>
        <taxon>Acetonemataceae</taxon>
        <taxon>Anaeroselena</taxon>
    </lineage>
</organism>
<dbReference type="Proteomes" id="UP001254848">
    <property type="component" value="Unassembled WGS sequence"/>
</dbReference>
<feature type="transmembrane region" description="Helical" evidence="9">
    <location>
        <begin position="89"/>
        <end position="113"/>
    </location>
</feature>
<evidence type="ECO:0000256" key="7">
    <source>
        <dbReference type="ARBA" id="ARBA00023136"/>
    </source>
</evidence>
<dbReference type="PANTHER" id="PTHR35011">
    <property type="entry name" value="2,3-DIKETO-L-GULONATE TRAP TRANSPORTER SMALL PERMEASE PROTEIN YIAM"/>
    <property type="match status" value="1"/>
</dbReference>
<dbReference type="InterPro" id="IPR007387">
    <property type="entry name" value="TRAP_DctQ"/>
</dbReference>
<dbReference type="InterPro" id="IPR055348">
    <property type="entry name" value="DctQ"/>
</dbReference>
<dbReference type="PANTHER" id="PTHR35011:SF10">
    <property type="entry name" value="TRAP TRANSPORTER SMALL PERMEASE PROTEIN"/>
    <property type="match status" value="1"/>
</dbReference>
<evidence type="ECO:0000256" key="8">
    <source>
        <dbReference type="ARBA" id="ARBA00038436"/>
    </source>
</evidence>
<evidence type="ECO:0000313" key="12">
    <source>
        <dbReference type="Proteomes" id="UP001254848"/>
    </source>
</evidence>
<evidence type="ECO:0000313" key="11">
    <source>
        <dbReference type="EMBL" id="MDT8902066.1"/>
    </source>
</evidence>
<dbReference type="EMBL" id="JAUOZS010000001">
    <property type="protein sequence ID" value="MDT8902066.1"/>
    <property type="molecule type" value="Genomic_DNA"/>
</dbReference>
<evidence type="ECO:0000256" key="3">
    <source>
        <dbReference type="ARBA" id="ARBA00022475"/>
    </source>
</evidence>
<proteinExistence type="inferred from homology"/>
<comment type="caution">
    <text evidence="11">The sequence shown here is derived from an EMBL/GenBank/DDBJ whole genome shotgun (WGS) entry which is preliminary data.</text>
</comment>
<evidence type="ECO:0000256" key="4">
    <source>
        <dbReference type="ARBA" id="ARBA00022519"/>
    </source>
</evidence>
<accession>A0ABU3NZ49</accession>
<name>A0ABU3NZ49_9FIRM</name>
<feature type="transmembrane region" description="Helical" evidence="9">
    <location>
        <begin position="133"/>
        <end position="151"/>
    </location>
</feature>
<protein>
    <submittedName>
        <fullName evidence="11">TRAP transporter small permease</fullName>
    </submittedName>
</protein>
<sequence length="175" mass="19746">MESFIRFCDRLSLYGGVLAGILTIVALLLVCAEMVIRTLFAKTLYITEEYTGYLMAALTFLALAYTLRDKSHIRMVFLHEIVKGRARNLVDLYAFIVGFIFCAILTYNCYEFFFDSIRTGTRSMQISATPLAYPHFFMPLGSAILTLQFAAEICRSLIRLRTGETGEAESSTLGR</sequence>
<feature type="domain" description="Tripartite ATP-independent periplasmic transporters DctQ component" evidence="10">
    <location>
        <begin position="27"/>
        <end position="157"/>
    </location>
</feature>
<keyword evidence="4" id="KW-0997">Cell inner membrane</keyword>
<evidence type="ECO:0000256" key="5">
    <source>
        <dbReference type="ARBA" id="ARBA00022692"/>
    </source>
</evidence>
<feature type="transmembrane region" description="Helical" evidence="9">
    <location>
        <begin position="50"/>
        <end position="68"/>
    </location>
</feature>
<comment type="similarity">
    <text evidence="8">Belongs to the TRAP transporter small permease family.</text>
</comment>
<evidence type="ECO:0000256" key="6">
    <source>
        <dbReference type="ARBA" id="ARBA00022989"/>
    </source>
</evidence>
<dbReference type="RefSeq" id="WP_413780556.1">
    <property type="nucleotide sequence ID" value="NZ_JAUOZS010000001.1"/>
</dbReference>
<keyword evidence="6 9" id="KW-1133">Transmembrane helix</keyword>
<reference evidence="11 12" key="1">
    <citation type="submission" date="2023-07" db="EMBL/GenBank/DDBJ databases">
        <title>The novel representative of Negativicutes class, Anaeroselena agilis gen. nov. sp. nov.</title>
        <authorList>
            <person name="Prokofeva M.I."/>
            <person name="Elcheninov A.G."/>
            <person name="Klyukina A."/>
            <person name="Kublanov I.V."/>
            <person name="Frolov E.N."/>
            <person name="Podosokorskaya O.A."/>
        </authorList>
    </citation>
    <scope>NUCLEOTIDE SEQUENCE [LARGE SCALE GENOMIC DNA]</scope>
    <source>
        <strain evidence="11 12">4137-cl</strain>
    </source>
</reference>
<keyword evidence="2" id="KW-0813">Transport</keyword>
<keyword evidence="12" id="KW-1185">Reference proteome</keyword>
<keyword evidence="7 9" id="KW-0472">Membrane</keyword>
<evidence type="ECO:0000256" key="1">
    <source>
        <dbReference type="ARBA" id="ARBA00004429"/>
    </source>
</evidence>
<feature type="transmembrane region" description="Helical" evidence="9">
    <location>
        <begin position="12"/>
        <end position="30"/>
    </location>
</feature>
<dbReference type="Pfam" id="PF04290">
    <property type="entry name" value="DctQ"/>
    <property type="match status" value="1"/>
</dbReference>
<gene>
    <name evidence="11" type="ORF">Q4T40_12495</name>
</gene>
<evidence type="ECO:0000256" key="2">
    <source>
        <dbReference type="ARBA" id="ARBA00022448"/>
    </source>
</evidence>
<evidence type="ECO:0000256" key="9">
    <source>
        <dbReference type="SAM" id="Phobius"/>
    </source>
</evidence>